<evidence type="ECO:0000259" key="1">
    <source>
        <dbReference type="Pfam" id="PF08818"/>
    </source>
</evidence>
<comment type="caution">
    <text evidence="2">The sequence shown here is derived from an EMBL/GenBank/DDBJ whole genome shotgun (WGS) entry which is preliminary data.</text>
</comment>
<dbReference type="Proteomes" id="UP001500552">
    <property type="component" value="Unassembled WGS sequence"/>
</dbReference>
<dbReference type="InterPro" id="IPR014922">
    <property type="entry name" value="YdhG-like"/>
</dbReference>
<accession>A0ABP8LPQ2</accession>
<name>A0ABP8LPQ2_9BACT</name>
<protein>
    <recommendedName>
        <fullName evidence="1">YdhG-like domain-containing protein</fullName>
    </recommendedName>
</protein>
<evidence type="ECO:0000313" key="3">
    <source>
        <dbReference type="Proteomes" id="UP001500552"/>
    </source>
</evidence>
<dbReference type="Pfam" id="PF08818">
    <property type="entry name" value="DUF1801"/>
    <property type="match status" value="1"/>
</dbReference>
<reference evidence="3" key="1">
    <citation type="journal article" date="2019" name="Int. J. Syst. Evol. Microbiol.">
        <title>The Global Catalogue of Microorganisms (GCM) 10K type strain sequencing project: providing services to taxonomists for standard genome sequencing and annotation.</title>
        <authorList>
            <consortium name="The Broad Institute Genomics Platform"/>
            <consortium name="The Broad Institute Genome Sequencing Center for Infectious Disease"/>
            <person name="Wu L."/>
            <person name="Ma J."/>
        </authorList>
    </citation>
    <scope>NUCLEOTIDE SEQUENCE [LARGE SCALE GENOMIC DNA]</scope>
    <source>
        <strain evidence="3">JCM 17926</strain>
    </source>
</reference>
<evidence type="ECO:0000313" key="2">
    <source>
        <dbReference type="EMBL" id="GAA4433733.1"/>
    </source>
</evidence>
<keyword evidence="3" id="KW-1185">Reference proteome</keyword>
<proteinExistence type="predicted"/>
<organism evidence="2 3">
    <name type="scientific">Pontibacter saemangeumensis</name>
    <dbReference type="NCBI Taxonomy" id="1084525"/>
    <lineage>
        <taxon>Bacteria</taxon>
        <taxon>Pseudomonadati</taxon>
        <taxon>Bacteroidota</taxon>
        <taxon>Cytophagia</taxon>
        <taxon>Cytophagales</taxon>
        <taxon>Hymenobacteraceae</taxon>
        <taxon>Pontibacter</taxon>
    </lineage>
</organism>
<dbReference type="RefSeq" id="WP_345159279.1">
    <property type="nucleotide sequence ID" value="NZ_BAABHC010000014.1"/>
</dbReference>
<feature type="domain" description="YdhG-like" evidence="1">
    <location>
        <begin position="20"/>
        <end position="124"/>
    </location>
</feature>
<dbReference type="SUPFAM" id="SSF159888">
    <property type="entry name" value="YdhG-like"/>
    <property type="match status" value="1"/>
</dbReference>
<gene>
    <name evidence="2" type="ORF">GCM10023188_23670</name>
</gene>
<sequence>MGNLNIEVTKFLDDLHHSLRAEIEQLRLIILNADNRITENIKWNGPNYCFENEDRITMRIHPPKQIQLIFHRGVKKLPQPKEKIIADDSGLLVWKENDRAVASFKDINGIEKSASQLEYIVNRWMKATKAKTTDC</sequence>
<dbReference type="EMBL" id="BAABHC010000014">
    <property type="protein sequence ID" value="GAA4433733.1"/>
    <property type="molecule type" value="Genomic_DNA"/>
</dbReference>